<dbReference type="InterPro" id="IPR036047">
    <property type="entry name" value="F-box-like_dom_sf"/>
</dbReference>
<name>A0A1E4S7W5_CYBJN</name>
<dbReference type="GeneID" id="30987972"/>
<gene>
    <name evidence="2" type="ORF">CYBJADRAFT_160996</name>
</gene>
<organism evidence="2 3">
    <name type="scientific">Cyberlindnera jadinii (strain ATCC 18201 / CBS 1600 / BCRC 20928 / JCM 3617 / NBRC 0987 / NRRL Y-1542)</name>
    <name type="common">Torula yeast</name>
    <name type="synonym">Candida utilis</name>
    <dbReference type="NCBI Taxonomy" id="983966"/>
    <lineage>
        <taxon>Eukaryota</taxon>
        <taxon>Fungi</taxon>
        <taxon>Dikarya</taxon>
        <taxon>Ascomycota</taxon>
        <taxon>Saccharomycotina</taxon>
        <taxon>Saccharomycetes</taxon>
        <taxon>Phaffomycetales</taxon>
        <taxon>Phaffomycetaceae</taxon>
        <taxon>Cyberlindnera</taxon>
    </lineage>
</organism>
<dbReference type="PROSITE" id="PS50181">
    <property type="entry name" value="FBOX"/>
    <property type="match status" value="1"/>
</dbReference>
<sequence length="568" mass="65050">MNLLSLPDEVLLLILTKFEDVYELIDLSRVCKQFQALIKSFVLVLGDAEEQSEYFKGISGRYLHMDQSSDRSEIESVVHRFQLFIFEYSGLSPDSTGSYPYLYTIASCKLRPLSPLIEVFMTRKGASRSFQQKSRYWLDYEPVEENRASNTEAMKFHAMLSQVSKTMFLNDAEDALKTFNHEDLSLSGDSSMVEKDLIRFGHEYEFRRAVEIPQFWFTKSNLHPCRFVSKSVKILRGITNTSMTSNRIPPLVDFFQGSYLPNLEQVFGVAIESGIPLSMFDRYPMLRSLSLESAYTGDDELFWNASKSVTRLNSLQELTIVGNSACLCDLYLPSLQLLSLSIYGSREREEENTLRFERLRAPSLKQLAFEFTSLPNALFNVLDELSPVLDGVEMCSLTTNSKSFIKSNELINQMVGLKQLSMSYNNIDVNDIPQSHDTLATESLYSISPEDPPFSLHLSSTIEDLTLGRFDTQSVLTVGSQFKQLKRLSITLKIRVERQDYTFDHTHFPSLQVLEIDYVNLYSHLQNCNIFVKIDLKDVELVFTKQPLPMSNVDFVQLPKHIGVHLME</sequence>
<dbReference type="CDD" id="cd09917">
    <property type="entry name" value="F-box_SF"/>
    <property type="match status" value="1"/>
</dbReference>
<protein>
    <recommendedName>
        <fullName evidence="1">F-box domain-containing protein</fullName>
    </recommendedName>
</protein>
<dbReference type="SUPFAM" id="SSF52058">
    <property type="entry name" value="L domain-like"/>
    <property type="match status" value="1"/>
</dbReference>
<evidence type="ECO:0000313" key="3">
    <source>
        <dbReference type="Proteomes" id="UP000094389"/>
    </source>
</evidence>
<proteinExistence type="predicted"/>
<dbReference type="Proteomes" id="UP000094389">
    <property type="component" value="Unassembled WGS sequence"/>
</dbReference>
<dbReference type="AlphaFoldDB" id="A0A1E4S7W5"/>
<dbReference type="OMA" id="RFGHEYE"/>
<dbReference type="Pfam" id="PF12937">
    <property type="entry name" value="F-box-like"/>
    <property type="match status" value="1"/>
</dbReference>
<dbReference type="EMBL" id="KV453926">
    <property type="protein sequence ID" value="ODV75586.1"/>
    <property type="molecule type" value="Genomic_DNA"/>
</dbReference>
<accession>A0A1E4S7W5</accession>
<dbReference type="SUPFAM" id="SSF81383">
    <property type="entry name" value="F-box domain"/>
    <property type="match status" value="1"/>
</dbReference>
<reference evidence="2 3" key="1">
    <citation type="journal article" date="2016" name="Proc. Natl. Acad. Sci. U.S.A.">
        <title>Comparative genomics of biotechnologically important yeasts.</title>
        <authorList>
            <person name="Riley R."/>
            <person name="Haridas S."/>
            <person name="Wolfe K.H."/>
            <person name="Lopes M.R."/>
            <person name="Hittinger C.T."/>
            <person name="Goeker M."/>
            <person name="Salamov A.A."/>
            <person name="Wisecaver J.H."/>
            <person name="Long T.M."/>
            <person name="Calvey C.H."/>
            <person name="Aerts A.L."/>
            <person name="Barry K.W."/>
            <person name="Choi C."/>
            <person name="Clum A."/>
            <person name="Coughlan A.Y."/>
            <person name="Deshpande S."/>
            <person name="Douglass A.P."/>
            <person name="Hanson S.J."/>
            <person name="Klenk H.-P."/>
            <person name="LaButti K.M."/>
            <person name="Lapidus A."/>
            <person name="Lindquist E.A."/>
            <person name="Lipzen A.M."/>
            <person name="Meier-Kolthoff J.P."/>
            <person name="Ohm R.A."/>
            <person name="Otillar R.P."/>
            <person name="Pangilinan J.L."/>
            <person name="Peng Y."/>
            <person name="Rokas A."/>
            <person name="Rosa C.A."/>
            <person name="Scheuner C."/>
            <person name="Sibirny A.A."/>
            <person name="Slot J.C."/>
            <person name="Stielow J.B."/>
            <person name="Sun H."/>
            <person name="Kurtzman C.P."/>
            <person name="Blackwell M."/>
            <person name="Grigoriev I.V."/>
            <person name="Jeffries T.W."/>
        </authorList>
    </citation>
    <scope>NUCLEOTIDE SEQUENCE [LARGE SCALE GENOMIC DNA]</scope>
    <source>
        <strain evidence="3">ATCC 18201 / CBS 1600 / BCRC 20928 / JCM 3617 / NBRC 0987 / NRRL Y-1542</strain>
    </source>
</reference>
<dbReference type="RefSeq" id="XP_020072625.1">
    <property type="nucleotide sequence ID" value="XM_020213576.1"/>
</dbReference>
<dbReference type="InterPro" id="IPR001810">
    <property type="entry name" value="F-box_dom"/>
</dbReference>
<evidence type="ECO:0000313" key="2">
    <source>
        <dbReference type="EMBL" id="ODV75586.1"/>
    </source>
</evidence>
<dbReference type="Gene3D" id="1.20.1280.50">
    <property type="match status" value="1"/>
</dbReference>
<evidence type="ECO:0000259" key="1">
    <source>
        <dbReference type="PROSITE" id="PS50181"/>
    </source>
</evidence>
<dbReference type="OrthoDB" id="3980448at2759"/>
<feature type="domain" description="F-box" evidence="1">
    <location>
        <begin position="1"/>
        <end position="58"/>
    </location>
</feature>
<keyword evidence="3" id="KW-1185">Reference proteome</keyword>